<keyword evidence="4" id="KW-0804">Transcription</keyword>
<comment type="similarity">
    <text evidence="1">Belongs to the sigma-70 factor family. ECF subfamily.</text>
</comment>
<protein>
    <submittedName>
        <fullName evidence="7">RNA polymerase sigma factor</fullName>
    </submittedName>
</protein>
<gene>
    <name evidence="7" type="ORF">OM076_22285</name>
</gene>
<dbReference type="InterPro" id="IPR013324">
    <property type="entry name" value="RNA_pol_sigma_r3/r4-like"/>
</dbReference>
<dbReference type="PANTHER" id="PTHR43133:SF25">
    <property type="entry name" value="RNA POLYMERASE SIGMA FACTOR RFAY-RELATED"/>
    <property type="match status" value="1"/>
</dbReference>
<keyword evidence="2" id="KW-0805">Transcription regulation</keyword>
<comment type="caution">
    <text evidence="7">The sequence shown here is derived from an EMBL/GenBank/DDBJ whole genome shotgun (WGS) entry which is preliminary data.</text>
</comment>
<dbReference type="InterPro" id="IPR039425">
    <property type="entry name" value="RNA_pol_sigma-70-like"/>
</dbReference>
<organism evidence="7 8">
    <name type="scientific">Solirubrobacter ginsenosidimutans</name>
    <dbReference type="NCBI Taxonomy" id="490573"/>
    <lineage>
        <taxon>Bacteria</taxon>
        <taxon>Bacillati</taxon>
        <taxon>Actinomycetota</taxon>
        <taxon>Thermoleophilia</taxon>
        <taxon>Solirubrobacterales</taxon>
        <taxon>Solirubrobacteraceae</taxon>
        <taxon>Solirubrobacter</taxon>
    </lineage>
</organism>
<evidence type="ECO:0000256" key="2">
    <source>
        <dbReference type="ARBA" id="ARBA00023015"/>
    </source>
</evidence>
<dbReference type="Proteomes" id="UP001149140">
    <property type="component" value="Unassembled WGS sequence"/>
</dbReference>
<dbReference type="InterPro" id="IPR014284">
    <property type="entry name" value="RNA_pol_sigma-70_dom"/>
</dbReference>
<evidence type="ECO:0000259" key="6">
    <source>
        <dbReference type="Pfam" id="PF08281"/>
    </source>
</evidence>
<evidence type="ECO:0000259" key="5">
    <source>
        <dbReference type="Pfam" id="PF04542"/>
    </source>
</evidence>
<proteinExistence type="inferred from homology"/>
<evidence type="ECO:0000313" key="7">
    <source>
        <dbReference type="EMBL" id="MDA0163018.1"/>
    </source>
</evidence>
<evidence type="ECO:0000256" key="3">
    <source>
        <dbReference type="ARBA" id="ARBA00023082"/>
    </source>
</evidence>
<name>A0A9X3S6Y8_9ACTN</name>
<accession>A0A9X3S6Y8</accession>
<dbReference type="InterPro" id="IPR013249">
    <property type="entry name" value="RNA_pol_sigma70_r4_t2"/>
</dbReference>
<dbReference type="GO" id="GO:0016987">
    <property type="term" value="F:sigma factor activity"/>
    <property type="evidence" value="ECO:0007669"/>
    <property type="project" value="UniProtKB-KW"/>
</dbReference>
<dbReference type="PANTHER" id="PTHR43133">
    <property type="entry name" value="RNA POLYMERASE ECF-TYPE SIGMA FACTO"/>
    <property type="match status" value="1"/>
</dbReference>
<dbReference type="CDD" id="cd06171">
    <property type="entry name" value="Sigma70_r4"/>
    <property type="match status" value="1"/>
</dbReference>
<reference evidence="7" key="1">
    <citation type="submission" date="2022-10" db="EMBL/GenBank/DDBJ databases">
        <title>The WGS of Solirubrobacter ginsenosidimutans DSM 21036.</title>
        <authorList>
            <person name="Jiang Z."/>
        </authorList>
    </citation>
    <scope>NUCLEOTIDE SEQUENCE</scope>
    <source>
        <strain evidence="7">DSM 21036</strain>
    </source>
</reference>
<dbReference type="Pfam" id="PF04542">
    <property type="entry name" value="Sigma70_r2"/>
    <property type="match status" value="1"/>
</dbReference>
<feature type="domain" description="RNA polymerase sigma factor 70 region 4 type 2" evidence="6">
    <location>
        <begin position="110"/>
        <end position="161"/>
    </location>
</feature>
<dbReference type="Gene3D" id="1.10.1740.10">
    <property type="match status" value="1"/>
</dbReference>
<dbReference type="GO" id="GO:0003677">
    <property type="term" value="F:DNA binding"/>
    <property type="evidence" value="ECO:0007669"/>
    <property type="project" value="InterPro"/>
</dbReference>
<keyword evidence="8" id="KW-1185">Reference proteome</keyword>
<dbReference type="EMBL" id="JAPDOD010000022">
    <property type="protein sequence ID" value="MDA0163018.1"/>
    <property type="molecule type" value="Genomic_DNA"/>
</dbReference>
<dbReference type="Gene3D" id="1.10.10.10">
    <property type="entry name" value="Winged helix-like DNA-binding domain superfamily/Winged helix DNA-binding domain"/>
    <property type="match status" value="1"/>
</dbReference>
<evidence type="ECO:0000313" key="8">
    <source>
        <dbReference type="Proteomes" id="UP001149140"/>
    </source>
</evidence>
<dbReference type="Pfam" id="PF08281">
    <property type="entry name" value="Sigma70_r4_2"/>
    <property type="match status" value="1"/>
</dbReference>
<evidence type="ECO:0000256" key="1">
    <source>
        <dbReference type="ARBA" id="ARBA00010641"/>
    </source>
</evidence>
<sequence>MNDAEAIRRSLLEPSAFGAVFDRHFAAVHAFAQRRVGAELAEEVAAEAFARAFAHRKRYDDSHADALPWLLGIATNLMRRHWRTERRRLDAYARVASQHTPSVDAHTAEEAIRAVARLPRRQREVVLLHVWADLSYEQIARALDIPVGTVRSRLSRARGALGTDPILEPSRA</sequence>
<dbReference type="InterPro" id="IPR013325">
    <property type="entry name" value="RNA_pol_sigma_r2"/>
</dbReference>
<dbReference type="AlphaFoldDB" id="A0A9X3S6Y8"/>
<dbReference type="GO" id="GO:0006352">
    <property type="term" value="P:DNA-templated transcription initiation"/>
    <property type="evidence" value="ECO:0007669"/>
    <property type="project" value="InterPro"/>
</dbReference>
<keyword evidence="3" id="KW-0731">Sigma factor</keyword>
<evidence type="ECO:0000256" key="4">
    <source>
        <dbReference type="ARBA" id="ARBA00023163"/>
    </source>
</evidence>
<dbReference type="SUPFAM" id="SSF88659">
    <property type="entry name" value="Sigma3 and sigma4 domains of RNA polymerase sigma factors"/>
    <property type="match status" value="1"/>
</dbReference>
<dbReference type="InterPro" id="IPR036388">
    <property type="entry name" value="WH-like_DNA-bd_sf"/>
</dbReference>
<dbReference type="RefSeq" id="WP_270042258.1">
    <property type="nucleotide sequence ID" value="NZ_JAPDOD010000022.1"/>
</dbReference>
<feature type="domain" description="RNA polymerase sigma-70 region 2" evidence="5">
    <location>
        <begin position="21"/>
        <end position="88"/>
    </location>
</feature>
<dbReference type="SUPFAM" id="SSF88946">
    <property type="entry name" value="Sigma2 domain of RNA polymerase sigma factors"/>
    <property type="match status" value="1"/>
</dbReference>
<dbReference type="InterPro" id="IPR007627">
    <property type="entry name" value="RNA_pol_sigma70_r2"/>
</dbReference>
<dbReference type="NCBIfam" id="TIGR02937">
    <property type="entry name" value="sigma70-ECF"/>
    <property type="match status" value="1"/>
</dbReference>